<accession>A0A8H5WNL4</accession>
<feature type="compositionally biased region" description="Basic and acidic residues" evidence="1">
    <location>
        <begin position="342"/>
        <end position="370"/>
    </location>
</feature>
<feature type="compositionally biased region" description="Basic and acidic residues" evidence="1">
    <location>
        <begin position="388"/>
        <end position="400"/>
    </location>
</feature>
<feature type="compositionally biased region" description="Basic and acidic residues" evidence="1">
    <location>
        <begin position="72"/>
        <end position="88"/>
    </location>
</feature>
<keyword evidence="2" id="KW-0732">Signal</keyword>
<feature type="compositionally biased region" description="Polar residues" evidence="1">
    <location>
        <begin position="374"/>
        <end position="386"/>
    </location>
</feature>
<protein>
    <submittedName>
        <fullName evidence="3">Uncharacterized protein</fullName>
    </submittedName>
</protein>
<feature type="compositionally biased region" description="Acidic residues" evidence="1">
    <location>
        <begin position="89"/>
        <end position="101"/>
    </location>
</feature>
<organism evidence="3 4">
    <name type="scientific">Fusarium denticulatum</name>
    <dbReference type="NCBI Taxonomy" id="48507"/>
    <lineage>
        <taxon>Eukaryota</taxon>
        <taxon>Fungi</taxon>
        <taxon>Dikarya</taxon>
        <taxon>Ascomycota</taxon>
        <taxon>Pezizomycotina</taxon>
        <taxon>Sordariomycetes</taxon>
        <taxon>Hypocreomycetidae</taxon>
        <taxon>Hypocreales</taxon>
        <taxon>Nectriaceae</taxon>
        <taxon>Fusarium</taxon>
        <taxon>Fusarium fujikuroi species complex</taxon>
    </lineage>
</organism>
<sequence>MASPCLSRLLLIFLLGAIHVVAHPMSKDKPSESGNVVVQGSPSLEWKPKEENHKHNHVHHGSQEPAVTYEKIMVKLDDKGVSKHKSDADGDEESTETEYPSEDSSKHDETTGTTHNEKRVKISDGDCELTDEEKEIEEMEELASKYAFLNRQEKKRLKHLFERYKHIVKEEEEFKKSKPGRIKEPKYNLLNKARKQKDHEAQLDNLEKYKGYKPKDARPWWALTIDKHDEAIHHKNELAPTGERGLETKRKIWKRCDPIPWWVKLIIKEVNNKKAKKKEKKKAKEEEERRKKEEEERREKDVFWPRLDDHLNKAISQKEKDSLDSKQKTTEEKEETLPNVPLRDKPKPWYEDKTSKGFSKRPGEERETRKNKGSGLNDNKPNSSALQQKKDKDDKQKSEVRPNTASEHSKDGHLNQSKNSLTARMLPPHRVYEAAMKTRINKAWLDFLRGIGYRKGQEHRIKEIIVID</sequence>
<feature type="chain" id="PRO_5034203446" evidence="2">
    <location>
        <begin position="23"/>
        <end position="468"/>
    </location>
</feature>
<feature type="region of interest" description="Disordered" evidence="1">
    <location>
        <begin position="273"/>
        <end position="424"/>
    </location>
</feature>
<reference evidence="3 4" key="1">
    <citation type="submission" date="2020-05" db="EMBL/GenBank/DDBJ databases">
        <title>Identification and distribution of gene clusters putatively required for synthesis of sphingolipid metabolism inhibitors in phylogenetically diverse species of the filamentous fungus Fusarium.</title>
        <authorList>
            <person name="Kim H.-S."/>
            <person name="Busman M."/>
            <person name="Brown D.W."/>
            <person name="Divon H."/>
            <person name="Uhlig S."/>
            <person name="Proctor R.H."/>
        </authorList>
    </citation>
    <scope>NUCLEOTIDE SEQUENCE [LARGE SCALE GENOMIC DNA]</scope>
    <source>
        <strain evidence="3 4">NRRL 25311</strain>
    </source>
</reference>
<evidence type="ECO:0000313" key="4">
    <source>
        <dbReference type="Proteomes" id="UP000562682"/>
    </source>
</evidence>
<dbReference type="Proteomes" id="UP000562682">
    <property type="component" value="Unassembled WGS sequence"/>
</dbReference>
<proteinExistence type="predicted"/>
<evidence type="ECO:0000256" key="2">
    <source>
        <dbReference type="SAM" id="SignalP"/>
    </source>
</evidence>
<feature type="region of interest" description="Disordered" evidence="1">
    <location>
        <begin position="46"/>
        <end position="123"/>
    </location>
</feature>
<dbReference type="EMBL" id="JAAOAK010000462">
    <property type="protein sequence ID" value="KAF5664668.1"/>
    <property type="molecule type" value="Genomic_DNA"/>
</dbReference>
<evidence type="ECO:0000256" key="1">
    <source>
        <dbReference type="SAM" id="MobiDB-lite"/>
    </source>
</evidence>
<comment type="caution">
    <text evidence="3">The sequence shown here is derived from an EMBL/GenBank/DDBJ whole genome shotgun (WGS) entry which is preliminary data.</text>
</comment>
<evidence type="ECO:0000313" key="3">
    <source>
        <dbReference type="EMBL" id="KAF5664668.1"/>
    </source>
</evidence>
<feature type="compositionally biased region" description="Basic and acidic residues" evidence="1">
    <location>
        <begin position="282"/>
        <end position="331"/>
    </location>
</feature>
<feature type="compositionally biased region" description="Basic and acidic residues" evidence="1">
    <location>
        <begin position="103"/>
        <end position="123"/>
    </location>
</feature>
<name>A0A8H5WNL4_9HYPO</name>
<feature type="signal peptide" evidence="2">
    <location>
        <begin position="1"/>
        <end position="22"/>
    </location>
</feature>
<dbReference type="AlphaFoldDB" id="A0A8H5WNL4"/>
<keyword evidence="4" id="KW-1185">Reference proteome</keyword>
<gene>
    <name evidence="3" type="ORF">FDENT_12804</name>
</gene>